<reference evidence="2 3" key="1">
    <citation type="journal article" date="2008" name="Nature">
        <title>The genome of Laccaria bicolor provides insights into mycorrhizal symbiosis.</title>
        <authorList>
            <person name="Martin F."/>
            <person name="Aerts A."/>
            <person name="Ahren D."/>
            <person name="Brun A."/>
            <person name="Danchin E.G.J."/>
            <person name="Duchaussoy F."/>
            <person name="Gibon J."/>
            <person name="Kohler A."/>
            <person name="Lindquist E."/>
            <person name="Pereda V."/>
            <person name="Salamov A."/>
            <person name="Shapiro H.J."/>
            <person name="Wuyts J."/>
            <person name="Blaudez D."/>
            <person name="Buee M."/>
            <person name="Brokstein P."/>
            <person name="Canbaeck B."/>
            <person name="Cohen D."/>
            <person name="Courty P.E."/>
            <person name="Coutinho P.M."/>
            <person name="Delaruelle C."/>
            <person name="Detter J.C."/>
            <person name="Deveau A."/>
            <person name="DiFazio S."/>
            <person name="Duplessis S."/>
            <person name="Fraissinet-Tachet L."/>
            <person name="Lucic E."/>
            <person name="Frey-Klett P."/>
            <person name="Fourrey C."/>
            <person name="Feussner I."/>
            <person name="Gay G."/>
            <person name="Grimwood J."/>
            <person name="Hoegger P.J."/>
            <person name="Jain P."/>
            <person name="Kilaru S."/>
            <person name="Labbe J."/>
            <person name="Lin Y.C."/>
            <person name="Legue V."/>
            <person name="Le Tacon F."/>
            <person name="Marmeisse R."/>
            <person name="Melayah D."/>
            <person name="Montanini B."/>
            <person name="Muratet M."/>
            <person name="Nehls U."/>
            <person name="Niculita-Hirzel H."/>
            <person name="Oudot-Le Secq M.P."/>
            <person name="Peter M."/>
            <person name="Quesneville H."/>
            <person name="Rajashekar B."/>
            <person name="Reich M."/>
            <person name="Rouhier N."/>
            <person name="Schmutz J."/>
            <person name="Yin T."/>
            <person name="Chalot M."/>
            <person name="Henrissat B."/>
            <person name="Kuees U."/>
            <person name="Lucas S."/>
            <person name="Van de Peer Y."/>
            <person name="Podila G.K."/>
            <person name="Polle A."/>
            <person name="Pukkila P.J."/>
            <person name="Richardson P.M."/>
            <person name="Rouze P."/>
            <person name="Sanders I.R."/>
            <person name="Stajich J.E."/>
            <person name="Tunlid A."/>
            <person name="Tuskan G."/>
            <person name="Grigoriev I.V."/>
        </authorList>
    </citation>
    <scope>NUCLEOTIDE SEQUENCE [LARGE SCALE GENOMIC DNA]</scope>
    <source>
        <strain evidence="3">S238N-H82 / ATCC MYA-4686</strain>
    </source>
</reference>
<dbReference type="GeneID" id="6076705"/>
<keyword evidence="3" id="KW-1185">Reference proteome</keyword>
<evidence type="ECO:0000256" key="1">
    <source>
        <dbReference type="SAM" id="MobiDB-lite"/>
    </source>
</evidence>
<dbReference type="HOGENOM" id="CLU_074624_0_0_1"/>
<dbReference type="KEGG" id="lbc:LACBIDRAFT_327428"/>
<dbReference type="Proteomes" id="UP000001194">
    <property type="component" value="Unassembled WGS sequence"/>
</dbReference>
<sequence>MPKVSLKPKTYKPIIVDTGNNLGKRCREIAAQAKLDDIAAAKRLRKREQNAVLKQLLPSFVSASKEGQVTAYMSRASLVWFLRFPDLTEEEVFVHENFKDDPAYEEYIRDARRKWMRKKLSWMCGSFATTEDGPKPEKPIWVLELNLAAQEILSKLETPWKWDPEALAALEAIEKCLAPCERSDRPMKRKGKAKEKRYVVVRGSDDDERQDVSIPQSRTIHFSNKGLHILQTPLSPQKAASASRRSPSPQYEWNPSTEYDNIEEPLHELEGELLDQISTVAEKVAAKRYPTSDAPLREWAGATLQEPGCREEYLMEMLRLEGRGDRSTEDQCISCLAGGGIYRCEDCMGRLMECLGCCLNRHEQLPLHIIQAGFYHSSSTRSD</sequence>
<dbReference type="AlphaFoldDB" id="B0DB19"/>
<proteinExistence type="predicted"/>
<name>B0DB19_LACBS</name>
<dbReference type="InParanoid" id="B0DB19"/>
<evidence type="ECO:0000313" key="2">
    <source>
        <dbReference type="EMBL" id="EDR08308.1"/>
    </source>
</evidence>
<gene>
    <name evidence="2" type="ORF">LACBIDRAFT_327428</name>
</gene>
<accession>B0DB19</accession>
<feature type="compositionally biased region" description="Low complexity" evidence="1">
    <location>
        <begin position="235"/>
        <end position="250"/>
    </location>
</feature>
<dbReference type="OrthoDB" id="2601985at2759"/>
<dbReference type="RefSeq" id="XP_001881378.1">
    <property type="nucleotide sequence ID" value="XM_001881343.1"/>
</dbReference>
<evidence type="ECO:0000313" key="3">
    <source>
        <dbReference type="Proteomes" id="UP000001194"/>
    </source>
</evidence>
<dbReference type="EMBL" id="DS547102">
    <property type="protein sequence ID" value="EDR08308.1"/>
    <property type="molecule type" value="Genomic_DNA"/>
</dbReference>
<organism evidence="3">
    <name type="scientific">Laccaria bicolor (strain S238N-H82 / ATCC MYA-4686)</name>
    <name type="common">Bicoloured deceiver</name>
    <name type="synonym">Laccaria laccata var. bicolor</name>
    <dbReference type="NCBI Taxonomy" id="486041"/>
    <lineage>
        <taxon>Eukaryota</taxon>
        <taxon>Fungi</taxon>
        <taxon>Dikarya</taxon>
        <taxon>Basidiomycota</taxon>
        <taxon>Agaricomycotina</taxon>
        <taxon>Agaricomycetes</taxon>
        <taxon>Agaricomycetidae</taxon>
        <taxon>Agaricales</taxon>
        <taxon>Agaricineae</taxon>
        <taxon>Hydnangiaceae</taxon>
        <taxon>Laccaria</taxon>
    </lineage>
</organism>
<feature type="region of interest" description="Disordered" evidence="1">
    <location>
        <begin position="234"/>
        <end position="257"/>
    </location>
</feature>
<protein>
    <submittedName>
        <fullName evidence="2">Predicted protein</fullName>
    </submittedName>
</protein>